<dbReference type="Gene3D" id="2.60.120.920">
    <property type="match status" value="1"/>
</dbReference>
<organism evidence="3 4">
    <name type="scientific">Cimex lectularius</name>
    <name type="common">Bed bug</name>
    <name type="synonym">Acanthia lectularia</name>
    <dbReference type="NCBI Taxonomy" id="79782"/>
    <lineage>
        <taxon>Eukaryota</taxon>
        <taxon>Metazoa</taxon>
        <taxon>Ecdysozoa</taxon>
        <taxon>Arthropoda</taxon>
        <taxon>Hexapoda</taxon>
        <taxon>Insecta</taxon>
        <taxon>Pterygota</taxon>
        <taxon>Neoptera</taxon>
        <taxon>Paraneoptera</taxon>
        <taxon>Hemiptera</taxon>
        <taxon>Heteroptera</taxon>
        <taxon>Panheteroptera</taxon>
        <taxon>Cimicomorpha</taxon>
        <taxon>Cimicidae</taxon>
        <taxon>Cimex</taxon>
    </lineage>
</organism>
<name>A0A8I6S8C2_CIMLE</name>
<dbReference type="Proteomes" id="UP000494040">
    <property type="component" value="Unassembled WGS sequence"/>
</dbReference>
<dbReference type="AlphaFoldDB" id="A0A8I6S8C2"/>
<dbReference type="CDD" id="cd03717">
    <property type="entry name" value="SOCS_SOCS_like"/>
    <property type="match status" value="1"/>
</dbReference>
<dbReference type="Pfam" id="PF07525">
    <property type="entry name" value="SOCS_box"/>
    <property type="match status" value="1"/>
</dbReference>
<dbReference type="PROSITE" id="PS51065">
    <property type="entry name" value="NHR"/>
    <property type="match status" value="1"/>
</dbReference>
<proteinExistence type="predicted"/>
<dbReference type="OrthoDB" id="10059069at2759"/>
<dbReference type="SMART" id="SM00969">
    <property type="entry name" value="SOCS_box"/>
    <property type="match status" value="1"/>
</dbReference>
<protein>
    <recommendedName>
        <fullName evidence="5">Neuralized-like protein 2</fullName>
    </recommendedName>
</protein>
<dbReference type="KEGG" id="clec:106673440"/>
<gene>
    <name evidence="3" type="primary">106673440</name>
</gene>
<feature type="domain" description="NHR" evidence="2">
    <location>
        <begin position="42"/>
        <end position="260"/>
    </location>
</feature>
<dbReference type="Gene3D" id="1.10.750.20">
    <property type="entry name" value="SOCS box"/>
    <property type="match status" value="1"/>
</dbReference>
<dbReference type="InterPro" id="IPR036036">
    <property type="entry name" value="SOCS_box-like_dom_sf"/>
</dbReference>
<evidence type="ECO:0000259" key="1">
    <source>
        <dbReference type="PROSITE" id="PS50225"/>
    </source>
</evidence>
<dbReference type="PANTHER" id="PTHR12429:SF8">
    <property type="entry name" value="NEURALIZED-LIKE PROTEIN 2"/>
    <property type="match status" value="1"/>
</dbReference>
<dbReference type="Pfam" id="PF07177">
    <property type="entry name" value="Neuralized"/>
    <property type="match status" value="1"/>
</dbReference>
<evidence type="ECO:0000259" key="2">
    <source>
        <dbReference type="PROSITE" id="PS51065"/>
    </source>
</evidence>
<keyword evidence="4" id="KW-1185">Reference proteome</keyword>
<dbReference type="InterPro" id="IPR001496">
    <property type="entry name" value="SOCS_box"/>
</dbReference>
<dbReference type="OMA" id="THANMGE"/>
<dbReference type="SUPFAM" id="SSF158235">
    <property type="entry name" value="SOCS box-like"/>
    <property type="match status" value="1"/>
</dbReference>
<accession>A0A8I6S8C2</accession>
<dbReference type="PROSITE" id="PS50225">
    <property type="entry name" value="SOCS"/>
    <property type="match status" value="1"/>
</dbReference>
<feature type="domain" description="SOCS box" evidence="1">
    <location>
        <begin position="263"/>
        <end position="299"/>
    </location>
</feature>
<dbReference type="InterPro" id="IPR037962">
    <property type="entry name" value="Neuralized"/>
</dbReference>
<dbReference type="FunFam" id="2.60.120.920:FF:000074">
    <property type="entry name" value="Neuralized protein 2"/>
    <property type="match status" value="1"/>
</dbReference>
<evidence type="ECO:0000313" key="3">
    <source>
        <dbReference type="EnsemblMetazoa" id="XP_014261038.1"/>
    </source>
</evidence>
<dbReference type="InterPro" id="IPR006573">
    <property type="entry name" value="NHR_dom"/>
</dbReference>
<dbReference type="GO" id="GO:0061630">
    <property type="term" value="F:ubiquitin protein ligase activity"/>
    <property type="evidence" value="ECO:0007669"/>
    <property type="project" value="TreeGrafter"/>
</dbReference>
<reference evidence="3" key="1">
    <citation type="submission" date="2022-01" db="UniProtKB">
        <authorList>
            <consortium name="EnsemblMetazoa"/>
        </authorList>
    </citation>
    <scope>IDENTIFICATION</scope>
</reference>
<dbReference type="PANTHER" id="PTHR12429">
    <property type="entry name" value="NEURALIZED"/>
    <property type="match status" value="1"/>
</dbReference>
<dbReference type="EnsemblMetazoa" id="XM_014405552.2">
    <property type="protein sequence ID" value="XP_014261038.1"/>
    <property type="gene ID" value="LOC106673440"/>
</dbReference>
<evidence type="ECO:0008006" key="5">
    <source>
        <dbReference type="Google" id="ProtNLM"/>
    </source>
</evidence>
<dbReference type="InterPro" id="IPR043136">
    <property type="entry name" value="B30.2/SPRY_sf"/>
</dbReference>
<evidence type="ECO:0000313" key="4">
    <source>
        <dbReference type="Proteomes" id="UP000494040"/>
    </source>
</evidence>
<dbReference type="CDD" id="cd12887">
    <property type="entry name" value="SPRY_NHR_like"/>
    <property type="match status" value="1"/>
</dbReference>
<dbReference type="SMART" id="SM00588">
    <property type="entry name" value="NEUZ"/>
    <property type="match status" value="1"/>
</dbReference>
<dbReference type="GO" id="GO:0035556">
    <property type="term" value="P:intracellular signal transduction"/>
    <property type="evidence" value="ECO:0007669"/>
    <property type="project" value="InterPro"/>
</dbReference>
<sequence>MFEPTQTLLINRPGSFCKILKTHHRSQNAYSDMEAAQNRGNVCRFHPFHGENIILNEDNTVAFRKTSFANGLTFSAEPLLPGEIFLVEIEKNERGWSGYMRLGLTQLDPQNISQSNDLPRYALPDLTNMSNSWIYAITKNNAYVFDVDPSMPIDYIVNVNSKPNHSETVHTPRGLIHRNDLRPPLFTECKDILPTDVGSRIGVFFVPMKNCPAGDLAEMHFVINGEFKGPCTINIPYKDAPLYAVVDVYGTTKQVRIVQLCGVTSLQSACRETILRNLSVNNVYDLPLPKILKDYILYN</sequence>